<organism evidence="2 3">
    <name type="scientific">Luedemannella flava</name>
    <dbReference type="NCBI Taxonomy" id="349316"/>
    <lineage>
        <taxon>Bacteria</taxon>
        <taxon>Bacillati</taxon>
        <taxon>Actinomycetota</taxon>
        <taxon>Actinomycetes</taxon>
        <taxon>Micromonosporales</taxon>
        <taxon>Micromonosporaceae</taxon>
        <taxon>Luedemannella</taxon>
    </lineage>
</organism>
<evidence type="ECO:0000313" key="2">
    <source>
        <dbReference type="EMBL" id="GAA1824191.1"/>
    </source>
</evidence>
<reference evidence="3" key="1">
    <citation type="journal article" date="2019" name="Int. J. Syst. Evol. Microbiol.">
        <title>The Global Catalogue of Microorganisms (GCM) 10K type strain sequencing project: providing services to taxonomists for standard genome sequencing and annotation.</title>
        <authorList>
            <consortium name="The Broad Institute Genomics Platform"/>
            <consortium name="The Broad Institute Genome Sequencing Center for Infectious Disease"/>
            <person name="Wu L."/>
            <person name="Ma J."/>
        </authorList>
    </citation>
    <scope>NUCLEOTIDE SEQUENCE [LARGE SCALE GENOMIC DNA]</scope>
    <source>
        <strain evidence="3">JCM 13250</strain>
    </source>
</reference>
<gene>
    <name evidence="2" type="ORF">GCM10009682_50570</name>
</gene>
<evidence type="ECO:0008006" key="4">
    <source>
        <dbReference type="Google" id="ProtNLM"/>
    </source>
</evidence>
<evidence type="ECO:0000313" key="3">
    <source>
        <dbReference type="Proteomes" id="UP001500218"/>
    </source>
</evidence>
<comment type="caution">
    <text evidence="2">The sequence shown here is derived from an EMBL/GenBank/DDBJ whole genome shotgun (WGS) entry which is preliminary data.</text>
</comment>
<keyword evidence="1" id="KW-0472">Membrane</keyword>
<dbReference type="RefSeq" id="WP_344137412.1">
    <property type="nucleotide sequence ID" value="NZ_BAAALT010000209.1"/>
</dbReference>
<sequence>MWLVSSRWPLLFAALLAIVVPVAWIGYALALHGSGFLLAALVVLLGLPVLPALVGGATLLFSPLPELTVDGIRVRRRLVPWSAIDVVWLEYFGRRLHLSVLTTDPDRKRPYRVPLTAGSPEPAALADAIRTLSHGAVELSDRGPQREASAFDEGGPRRRRSLRLGRETKAPAWRYIVWPVALVLAVPLFLDRPQAWRQPWWPGVTAAAVVPDACAAVSAEVARDLFASATGQHFADSGDHSACRIDGNQAYLAVDISAFSPAFSSGADAAVARMNEARSRTDRFRPEPVSGLGDAAWIAGNPQGTSTGIDRAQVLLVVRRANVVIEIIYRGESEPATARAAVVDTARRALAAAEIA</sequence>
<keyword evidence="1" id="KW-1133">Transmembrane helix</keyword>
<dbReference type="EMBL" id="BAAALT010000209">
    <property type="protein sequence ID" value="GAA1824191.1"/>
    <property type="molecule type" value="Genomic_DNA"/>
</dbReference>
<keyword evidence="3" id="KW-1185">Reference proteome</keyword>
<keyword evidence="1" id="KW-0812">Transmembrane</keyword>
<feature type="transmembrane region" description="Helical" evidence="1">
    <location>
        <begin position="6"/>
        <end position="29"/>
    </location>
</feature>
<accession>A0ABP4YSE4</accession>
<evidence type="ECO:0000256" key="1">
    <source>
        <dbReference type="SAM" id="Phobius"/>
    </source>
</evidence>
<dbReference type="Proteomes" id="UP001500218">
    <property type="component" value="Unassembled WGS sequence"/>
</dbReference>
<protein>
    <recommendedName>
        <fullName evidence="4">DUF304 domain-containing protein</fullName>
    </recommendedName>
</protein>
<feature type="transmembrane region" description="Helical" evidence="1">
    <location>
        <begin position="36"/>
        <end position="61"/>
    </location>
</feature>
<name>A0ABP4YSE4_9ACTN</name>
<proteinExistence type="predicted"/>